<dbReference type="InterPro" id="IPR013783">
    <property type="entry name" value="Ig-like_fold"/>
</dbReference>
<dbReference type="Gene3D" id="2.60.40.10">
    <property type="entry name" value="Immunoglobulins"/>
    <property type="match status" value="1"/>
</dbReference>
<evidence type="ECO:0000313" key="2">
    <source>
        <dbReference type="EnsemblMetazoa" id="CJA13463.1"/>
    </source>
</evidence>
<dbReference type="EnsemblMetazoa" id="CJA13463.1">
    <property type="protein sequence ID" value="CJA13463.1"/>
    <property type="gene ID" value="WBGene00132667"/>
</dbReference>
<reference evidence="2" key="2">
    <citation type="submission" date="2022-06" db="UniProtKB">
        <authorList>
            <consortium name="EnsemblMetazoa"/>
        </authorList>
    </citation>
    <scope>IDENTIFICATION</scope>
    <source>
        <strain evidence="2">DF5081</strain>
    </source>
</reference>
<dbReference type="AlphaFoldDB" id="A0A8R1HVZ7"/>
<evidence type="ECO:0000313" key="3">
    <source>
        <dbReference type="Proteomes" id="UP000005237"/>
    </source>
</evidence>
<keyword evidence="3" id="KW-1185">Reference proteome</keyword>
<dbReference type="InterPro" id="IPR036179">
    <property type="entry name" value="Ig-like_dom_sf"/>
</dbReference>
<name>A0A8R1HVZ7_CAEJA</name>
<organism evidence="2 3">
    <name type="scientific">Caenorhabditis japonica</name>
    <dbReference type="NCBI Taxonomy" id="281687"/>
    <lineage>
        <taxon>Eukaryota</taxon>
        <taxon>Metazoa</taxon>
        <taxon>Ecdysozoa</taxon>
        <taxon>Nematoda</taxon>
        <taxon>Chromadorea</taxon>
        <taxon>Rhabditida</taxon>
        <taxon>Rhabditina</taxon>
        <taxon>Rhabditomorpha</taxon>
        <taxon>Rhabditoidea</taxon>
        <taxon>Rhabditidae</taxon>
        <taxon>Peloderinae</taxon>
        <taxon>Caenorhabditis</taxon>
    </lineage>
</organism>
<accession>A0A8R1HVZ7</accession>
<dbReference type="Proteomes" id="UP000005237">
    <property type="component" value="Unassembled WGS sequence"/>
</dbReference>
<proteinExistence type="predicted"/>
<dbReference type="PROSITE" id="PS50835">
    <property type="entry name" value="IG_LIKE"/>
    <property type="match status" value="1"/>
</dbReference>
<evidence type="ECO:0000259" key="1">
    <source>
        <dbReference type="PROSITE" id="PS50835"/>
    </source>
</evidence>
<feature type="domain" description="Ig-like" evidence="1">
    <location>
        <begin position="22"/>
        <end position="92"/>
    </location>
</feature>
<dbReference type="InterPro" id="IPR007110">
    <property type="entry name" value="Ig-like_dom"/>
</dbReference>
<reference evidence="3" key="1">
    <citation type="submission" date="2010-08" db="EMBL/GenBank/DDBJ databases">
        <authorList>
            <consortium name="Caenorhabditis japonica Sequencing Consortium"/>
            <person name="Wilson R.K."/>
        </authorList>
    </citation>
    <scope>NUCLEOTIDE SEQUENCE [LARGE SCALE GENOMIC DNA]</scope>
    <source>
        <strain evidence="3">DF5081</strain>
    </source>
</reference>
<sequence length="92" mass="10676">IMDLLSRLQALSDIYDDEFDPPQLQLFRKFKQLRWVKNEQVTMSIDEGNIKLECRAKGFPCPEVQWYTNSSKEPVHVGKIKNVEFGSATISE</sequence>
<protein>
    <submittedName>
        <fullName evidence="2">Ig-like domain-containing protein</fullName>
    </submittedName>
</protein>
<dbReference type="SUPFAM" id="SSF48726">
    <property type="entry name" value="Immunoglobulin"/>
    <property type="match status" value="1"/>
</dbReference>